<dbReference type="InterPro" id="IPR029058">
    <property type="entry name" value="AB_hydrolase_fold"/>
</dbReference>
<dbReference type="Gene3D" id="3.40.50.1820">
    <property type="entry name" value="alpha/beta hydrolase"/>
    <property type="match status" value="2"/>
</dbReference>
<organism evidence="3 4">
    <name type="scientific">Edaphochlamys debaryana</name>
    <dbReference type="NCBI Taxonomy" id="47281"/>
    <lineage>
        <taxon>Eukaryota</taxon>
        <taxon>Viridiplantae</taxon>
        <taxon>Chlorophyta</taxon>
        <taxon>core chlorophytes</taxon>
        <taxon>Chlorophyceae</taxon>
        <taxon>CS clade</taxon>
        <taxon>Chlamydomonadales</taxon>
        <taxon>Chlamydomonadales incertae sedis</taxon>
        <taxon>Edaphochlamys</taxon>
    </lineage>
</organism>
<dbReference type="Proteomes" id="UP000612055">
    <property type="component" value="Unassembled WGS sequence"/>
</dbReference>
<dbReference type="AlphaFoldDB" id="A0A836C649"/>
<sequence length="339" mass="33998">MNRPGVGRTTLGAERSFHSVAWDVSALLDALGLQRVVFMGASGGGPYATACACLLPERTAGLVLVAGMTHTRDAPGLLKGMALGNRQGYLAINHLPWLMGPTMRAGTLALRLAGGVGLGPVATAARAARREDEDEEAEERASDSAAGEGDVAVRRAAGAVTAPPAGLAAAAASAGPANEGLLGSAGSALEAAATSAMLLAAGFSPADRAAVARAMRERPELMALMAGAGSETLAQGLDGLWRDMRLTSEPWGLDLGSIRAPTVVWQGDQDFNVTVPMARHLAAAIPGASPARGGGLRVVPGEGHISLGLNHGRTIMEEALRLAEGGGAGGAGGVLSGAE</sequence>
<gene>
    <name evidence="3" type="ORF">HYH03_000042</name>
</gene>
<dbReference type="InterPro" id="IPR000073">
    <property type="entry name" value="AB_hydrolase_1"/>
</dbReference>
<evidence type="ECO:0000313" key="4">
    <source>
        <dbReference type="Proteomes" id="UP000612055"/>
    </source>
</evidence>
<keyword evidence="4" id="KW-1185">Reference proteome</keyword>
<reference evidence="3" key="1">
    <citation type="journal article" date="2020" name="bioRxiv">
        <title>Comparative genomics of Chlamydomonas.</title>
        <authorList>
            <person name="Craig R.J."/>
            <person name="Hasan A.R."/>
            <person name="Ness R.W."/>
            <person name="Keightley P.D."/>
        </authorList>
    </citation>
    <scope>NUCLEOTIDE SEQUENCE</scope>
    <source>
        <strain evidence="3">CCAP 11/70</strain>
    </source>
</reference>
<evidence type="ECO:0000313" key="3">
    <source>
        <dbReference type="EMBL" id="KAG2501535.1"/>
    </source>
</evidence>
<proteinExistence type="predicted"/>
<evidence type="ECO:0000259" key="2">
    <source>
        <dbReference type="Pfam" id="PF00561"/>
    </source>
</evidence>
<dbReference type="InterPro" id="IPR050471">
    <property type="entry name" value="AB_hydrolase"/>
</dbReference>
<dbReference type="EMBL" id="JAEHOE010000001">
    <property type="protein sequence ID" value="KAG2501535.1"/>
    <property type="molecule type" value="Genomic_DNA"/>
</dbReference>
<dbReference type="OrthoDB" id="543755at2759"/>
<evidence type="ECO:0000256" key="1">
    <source>
        <dbReference type="SAM" id="MobiDB-lite"/>
    </source>
</evidence>
<feature type="region of interest" description="Disordered" evidence="1">
    <location>
        <begin position="126"/>
        <end position="149"/>
    </location>
</feature>
<comment type="caution">
    <text evidence="3">The sequence shown here is derived from an EMBL/GenBank/DDBJ whole genome shotgun (WGS) entry which is preliminary data.</text>
</comment>
<dbReference type="Pfam" id="PF00561">
    <property type="entry name" value="Abhydrolase_1"/>
    <property type="match status" value="1"/>
</dbReference>
<name>A0A836C649_9CHLO</name>
<dbReference type="SUPFAM" id="SSF53474">
    <property type="entry name" value="alpha/beta-Hydrolases"/>
    <property type="match status" value="1"/>
</dbReference>
<dbReference type="PANTHER" id="PTHR43433:SF5">
    <property type="entry name" value="AB HYDROLASE-1 DOMAIN-CONTAINING PROTEIN"/>
    <property type="match status" value="1"/>
</dbReference>
<accession>A0A836C649</accession>
<feature type="domain" description="AB hydrolase-1" evidence="2">
    <location>
        <begin position="1"/>
        <end position="81"/>
    </location>
</feature>
<protein>
    <recommendedName>
        <fullName evidence="2">AB hydrolase-1 domain-containing protein</fullName>
    </recommendedName>
</protein>
<dbReference type="PANTHER" id="PTHR43433">
    <property type="entry name" value="HYDROLASE, ALPHA/BETA FOLD FAMILY PROTEIN"/>
    <property type="match status" value="1"/>
</dbReference>